<evidence type="ECO:0000313" key="1">
    <source>
        <dbReference type="EMBL" id="DAE22237.1"/>
    </source>
</evidence>
<protein>
    <submittedName>
        <fullName evidence="1">Uncharacterized protein</fullName>
    </submittedName>
</protein>
<reference evidence="1" key="1">
    <citation type="journal article" date="2021" name="Proc. Natl. Acad. Sci. U.S.A.">
        <title>A Catalog of Tens of Thousands of Viruses from Human Metagenomes Reveals Hidden Associations with Chronic Diseases.</title>
        <authorList>
            <person name="Tisza M.J."/>
            <person name="Buck C.B."/>
        </authorList>
    </citation>
    <scope>NUCLEOTIDE SEQUENCE</scope>
    <source>
        <strain evidence="1">Cta463</strain>
    </source>
</reference>
<name>A0A8S5QU59_9CAUD</name>
<sequence>MTCNFRNAAGTDLDDVFYVINSNAGAIGFKCANGQDLGNRYPAGSLGTNVGYKSSAGTDIGYLRTRIVAPSCAIGIRQTNRWKGYSTEDGPGTDYPDYKIEKEKRVIRAEVTVSNGMPISGVDWYLEYRSDLSSAHWRVKANTANMNDLPSNFDLEISSTGLNFVRSSKLHSSSTLYCDFTFYGQSRSMYSQHCYVWAKAVAYVYNAAGGAWVTSEQMQVLNYRA</sequence>
<accession>A0A8S5QU59</accession>
<proteinExistence type="predicted"/>
<organism evidence="1">
    <name type="scientific">Podoviridae sp. cta463</name>
    <dbReference type="NCBI Taxonomy" id="2826561"/>
    <lineage>
        <taxon>Viruses</taxon>
        <taxon>Duplodnaviria</taxon>
        <taxon>Heunggongvirae</taxon>
        <taxon>Uroviricota</taxon>
        <taxon>Caudoviricetes</taxon>
    </lineage>
</organism>
<dbReference type="EMBL" id="BK015729">
    <property type="protein sequence ID" value="DAE22237.1"/>
    <property type="molecule type" value="Genomic_DNA"/>
</dbReference>